<evidence type="ECO:0000259" key="2">
    <source>
        <dbReference type="Pfam" id="PF24883"/>
    </source>
</evidence>
<reference evidence="3" key="1">
    <citation type="submission" date="2023-03" db="EMBL/GenBank/DDBJ databases">
        <title>Massive genome expansion in bonnet fungi (Mycena s.s.) driven by repeated elements and novel gene families across ecological guilds.</title>
        <authorList>
            <consortium name="Lawrence Berkeley National Laboratory"/>
            <person name="Harder C.B."/>
            <person name="Miyauchi S."/>
            <person name="Viragh M."/>
            <person name="Kuo A."/>
            <person name="Thoen E."/>
            <person name="Andreopoulos B."/>
            <person name="Lu D."/>
            <person name="Skrede I."/>
            <person name="Drula E."/>
            <person name="Henrissat B."/>
            <person name="Morin E."/>
            <person name="Kohler A."/>
            <person name="Barry K."/>
            <person name="LaButti K."/>
            <person name="Morin E."/>
            <person name="Salamov A."/>
            <person name="Lipzen A."/>
            <person name="Mereny Z."/>
            <person name="Hegedus B."/>
            <person name="Baldrian P."/>
            <person name="Stursova M."/>
            <person name="Weitz H."/>
            <person name="Taylor A."/>
            <person name="Grigoriev I.V."/>
            <person name="Nagy L.G."/>
            <person name="Martin F."/>
            <person name="Kauserud H."/>
        </authorList>
    </citation>
    <scope>NUCLEOTIDE SEQUENCE</scope>
    <source>
        <strain evidence="3">CBHHK200</strain>
    </source>
</reference>
<evidence type="ECO:0000313" key="4">
    <source>
        <dbReference type="Proteomes" id="UP001218188"/>
    </source>
</evidence>
<keyword evidence="4" id="KW-1185">Reference proteome</keyword>
<dbReference type="EMBL" id="JARJCM010000185">
    <property type="protein sequence ID" value="KAJ7023628.1"/>
    <property type="molecule type" value="Genomic_DNA"/>
</dbReference>
<organism evidence="3 4">
    <name type="scientific">Mycena alexandri</name>
    <dbReference type="NCBI Taxonomy" id="1745969"/>
    <lineage>
        <taxon>Eukaryota</taxon>
        <taxon>Fungi</taxon>
        <taxon>Dikarya</taxon>
        <taxon>Basidiomycota</taxon>
        <taxon>Agaricomycotina</taxon>
        <taxon>Agaricomycetes</taxon>
        <taxon>Agaricomycetidae</taxon>
        <taxon>Agaricales</taxon>
        <taxon>Marasmiineae</taxon>
        <taxon>Mycenaceae</taxon>
        <taxon>Mycena</taxon>
    </lineage>
</organism>
<evidence type="ECO:0000313" key="3">
    <source>
        <dbReference type="EMBL" id="KAJ7023628.1"/>
    </source>
</evidence>
<dbReference type="AlphaFoldDB" id="A0AAD6SAZ1"/>
<evidence type="ECO:0000256" key="1">
    <source>
        <dbReference type="ARBA" id="ARBA00022737"/>
    </source>
</evidence>
<name>A0AAD6SAZ1_9AGAR</name>
<dbReference type="Pfam" id="PF24883">
    <property type="entry name" value="NPHP3_N"/>
    <property type="match status" value="1"/>
</dbReference>
<dbReference type="PANTHER" id="PTHR10039:SF14">
    <property type="entry name" value="NACHT DOMAIN-CONTAINING PROTEIN"/>
    <property type="match status" value="1"/>
</dbReference>
<dbReference type="PANTHER" id="PTHR10039">
    <property type="entry name" value="AMELOGENIN"/>
    <property type="match status" value="1"/>
</dbReference>
<feature type="domain" description="Nephrocystin 3-like N-terminal" evidence="2">
    <location>
        <begin position="71"/>
        <end position="227"/>
    </location>
</feature>
<accession>A0AAD6SAZ1</accession>
<sequence length="530" mass="59114">MAFHDSPPPLTPTPRDDFRFRMSPNEYTGDDGLFLLHSAIAVGASHDSSERYPPPRCHPHTREVVFDIILAWTANTLHGPRVLWVHGQPGSGKSAISQTVAEYCAQTGQLGATFFFSHGQGDLSDGRALFPTIAYKLAGAIPELRAPLSRAIQLSSSVLGQPLEVQVKKLIVEPFKSAIRHFASPVLIVIDALDACDGPEMQHRILTLLAQLIIVHHLPLCFLLTSRPTPHLHATFDSPVFRKLTTRIFLDNFTSNADVRHFLRSEFSRTHRQLQNSTMLGIPDPWPPEAVIELIVQKSGGQFLYPATVLKYVNDGAENPDERLREVVLAAVSSASASAAFTPTDQLYHHILSSHPDPAALLRILGSLVVLYAPLSERDLEMLIGVSAGAVLGTLHGMRALVDVPDPDPTTVSPHRVRIPQESTAEFLVDIHRSLMFWIERGKYHAMMVRGCIRYLLAMDSAEYIDLSSYQYVRRKWIRHLAQATPSPELLDDLCELRFLYSRVSSEVQVVVAWLKVRSRSRPLSTYRAF</sequence>
<dbReference type="InterPro" id="IPR027417">
    <property type="entry name" value="P-loop_NTPase"/>
</dbReference>
<dbReference type="InterPro" id="IPR056884">
    <property type="entry name" value="NPHP3-like_N"/>
</dbReference>
<gene>
    <name evidence="3" type="ORF">C8F04DRAFT_1133824</name>
</gene>
<dbReference type="Gene3D" id="3.40.50.300">
    <property type="entry name" value="P-loop containing nucleotide triphosphate hydrolases"/>
    <property type="match status" value="1"/>
</dbReference>
<proteinExistence type="predicted"/>
<dbReference type="Proteomes" id="UP001218188">
    <property type="component" value="Unassembled WGS sequence"/>
</dbReference>
<keyword evidence="1" id="KW-0677">Repeat</keyword>
<comment type="caution">
    <text evidence="3">The sequence shown here is derived from an EMBL/GenBank/DDBJ whole genome shotgun (WGS) entry which is preliminary data.</text>
</comment>
<protein>
    <recommendedName>
        <fullName evidence="2">Nephrocystin 3-like N-terminal domain-containing protein</fullName>
    </recommendedName>
</protein>
<dbReference type="SUPFAM" id="SSF52540">
    <property type="entry name" value="P-loop containing nucleoside triphosphate hydrolases"/>
    <property type="match status" value="1"/>
</dbReference>